<accession>A0ABP7SVW6</accession>
<keyword evidence="2" id="KW-1185">Reference proteome</keyword>
<dbReference type="Proteomes" id="UP001501353">
    <property type="component" value="Unassembled WGS sequence"/>
</dbReference>
<proteinExistence type="predicted"/>
<sequence length="219" mass="22850">MRIFSVFCIGLLVAGCATKPPVPGWKANAHGALDSFSAAYLTGNTRIADQEFSRARLEISSTGKGDLLARAELVRCANRVASLEFDQCAGYQPLAGDAGAIERSYAALLTGRWQDVDASVLPAQYRAVLAGAASSSSASVIGSIDDPLSRLVAAGVLLQAGAINPADITAATETASEQGWRRPLLAWLGVQAQRARDGGDLAALARIERRIGLTSAPLK</sequence>
<protein>
    <recommendedName>
        <fullName evidence="3">Lipoprotein</fullName>
    </recommendedName>
</protein>
<name>A0ABP7SVW6_9BURK</name>
<evidence type="ECO:0000313" key="1">
    <source>
        <dbReference type="EMBL" id="GAA4017167.1"/>
    </source>
</evidence>
<evidence type="ECO:0008006" key="3">
    <source>
        <dbReference type="Google" id="ProtNLM"/>
    </source>
</evidence>
<organism evidence="1 2">
    <name type="scientific">Actimicrobium antarcticum</name>
    <dbReference type="NCBI Taxonomy" id="1051899"/>
    <lineage>
        <taxon>Bacteria</taxon>
        <taxon>Pseudomonadati</taxon>
        <taxon>Pseudomonadota</taxon>
        <taxon>Betaproteobacteria</taxon>
        <taxon>Burkholderiales</taxon>
        <taxon>Oxalobacteraceae</taxon>
        <taxon>Actimicrobium</taxon>
    </lineage>
</organism>
<evidence type="ECO:0000313" key="2">
    <source>
        <dbReference type="Proteomes" id="UP001501353"/>
    </source>
</evidence>
<gene>
    <name evidence="1" type="ORF">GCM10022212_10780</name>
</gene>
<comment type="caution">
    <text evidence="1">The sequence shown here is derived from an EMBL/GenBank/DDBJ whole genome shotgun (WGS) entry which is preliminary data.</text>
</comment>
<dbReference type="PROSITE" id="PS51257">
    <property type="entry name" value="PROKAR_LIPOPROTEIN"/>
    <property type="match status" value="1"/>
</dbReference>
<dbReference type="RefSeq" id="WP_344762218.1">
    <property type="nucleotide sequence ID" value="NZ_BAAAZE010000005.1"/>
</dbReference>
<reference evidence="2" key="1">
    <citation type="journal article" date="2019" name="Int. J. Syst. Evol. Microbiol.">
        <title>The Global Catalogue of Microorganisms (GCM) 10K type strain sequencing project: providing services to taxonomists for standard genome sequencing and annotation.</title>
        <authorList>
            <consortium name="The Broad Institute Genomics Platform"/>
            <consortium name="The Broad Institute Genome Sequencing Center for Infectious Disease"/>
            <person name="Wu L."/>
            <person name="Ma J."/>
        </authorList>
    </citation>
    <scope>NUCLEOTIDE SEQUENCE [LARGE SCALE GENOMIC DNA]</scope>
    <source>
        <strain evidence="2">JCM 16673</strain>
    </source>
</reference>
<dbReference type="EMBL" id="BAAAZE010000005">
    <property type="protein sequence ID" value="GAA4017167.1"/>
    <property type="molecule type" value="Genomic_DNA"/>
</dbReference>